<evidence type="ECO:0000313" key="1">
    <source>
        <dbReference type="EMBL" id="HEW63563.1"/>
    </source>
</evidence>
<proteinExistence type="predicted"/>
<accession>A0A2J6N3R7</accession>
<dbReference type="EMBL" id="PNIM01000003">
    <property type="protein sequence ID" value="PMB75988.1"/>
    <property type="molecule type" value="Genomic_DNA"/>
</dbReference>
<evidence type="ECO:0000313" key="3">
    <source>
        <dbReference type="EMBL" id="PMB75988.1"/>
    </source>
</evidence>
<dbReference type="Proteomes" id="UP000886076">
    <property type="component" value="Unassembled WGS sequence"/>
</dbReference>
<dbReference type="EMBL" id="JADEZV010000004">
    <property type="protein sequence ID" value="MBE9391613.1"/>
    <property type="molecule type" value="Genomic_DNA"/>
</dbReference>
<gene>
    <name evidence="3" type="ORF">C0188_00930</name>
    <name evidence="1" type="ORF">ENO39_00680</name>
    <name evidence="2" type="ORF">IOK49_05985</name>
</gene>
<reference evidence="1" key="2">
    <citation type="journal article" date="2020" name="mSystems">
        <title>Genome- and Community-Level Interaction Insights into Carbon Utilization and Element Cycling Functions of Hydrothermarchaeota in Hydrothermal Sediment.</title>
        <authorList>
            <person name="Zhou Z."/>
            <person name="Liu Y."/>
            <person name="Xu W."/>
            <person name="Pan J."/>
            <person name="Luo Z.H."/>
            <person name="Li M."/>
        </authorList>
    </citation>
    <scope>NUCLEOTIDE SEQUENCE [LARGE SCALE GENOMIC DNA]</scope>
    <source>
        <strain evidence="1">SpSt-1261</strain>
    </source>
</reference>
<reference evidence="3 4" key="1">
    <citation type="submission" date="2018-01" db="EMBL/GenBank/DDBJ databases">
        <title>Metagenomic assembled genomes from two thermal pools in the Uzon Caldera, Kamchatka, Russia.</title>
        <authorList>
            <person name="Wilkins L."/>
            <person name="Ettinger C."/>
        </authorList>
    </citation>
    <scope>NUCLEOTIDE SEQUENCE [LARGE SCALE GENOMIC DNA]</scope>
    <source>
        <strain evidence="3">ZAV-06</strain>
    </source>
</reference>
<protein>
    <submittedName>
        <fullName evidence="3">Uncharacterized protein</fullName>
    </submittedName>
</protein>
<dbReference type="Proteomes" id="UP000237153">
    <property type="component" value="Unassembled WGS sequence"/>
</dbReference>
<dbReference type="GeneID" id="12449924"/>
<evidence type="ECO:0000313" key="4">
    <source>
        <dbReference type="Proteomes" id="UP000237153"/>
    </source>
</evidence>
<sequence>MKSEKDREIKEILLRDLFSIKKDSLEEISEWLYEEYGIKAEPKEEVLKKKILSSKEITSHDIALLIIENGGYVNEQLWF</sequence>
<dbReference type="EMBL" id="DSFH01000015">
    <property type="protein sequence ID" value="HEW63563.1"/>
    <property type="molecule type" value="Genomic_DNA"/>
</dbReference>
<evidence type="ECO:0000313" key="2">
    <source>
        <dbReference type="EMBL" id="MBE9391613.1"/>
    </source>
</evidence>
<dbReference type="OMA" id="WLYESAG"/>
<dbReference type="RefSeq" id="WP_014557976.1">
    <property type="nucleotide sequence ID" value="NZ_DSFH01000015.1"/>
</dbReference>
<reference evidence="2" key="3">
    <citation type="submission" date="2020-10" db="EMBL/GenBank/DDBJ databases">
        <title>Fervidococcus fontis strain 3639Fd - the first crenarchaeon capable of growth on lipids.</title>
        <authorList>
            <person name="Kochetkova T.V."/>
            <person name="Elcheninov A.G."/>
            <person name="Toschakov S.V."/>
            <person name="Kublanov I.V."/>
        </authorList>
    </citation>
    <scope>NUCLEOTIDE SEQUENCE</scope>
    <source>
        <strain evidence="2">3639Fd</strain>
    </source>
</reference>
<comment type="caution">
    <text evidence="3">The sequence shown here is derived from an EMBL/GenBank/DDBJ whole genome shotgun (WGS) entry which is preliminary data.</text>
</comment>
<dbReference type="AlphaFoldDB" id="A0A2J6N3R7"/>
<organism evidence="3 4">
    <name type="scientific">Fervidicoccus fontis</name>
    <dbReference type="NCBI Taxonomy" id="683846"/>
    <lineage>
        <taxon>Archaea</taxon>
        <taxon>Thermoproteota</taxon>
        <taxon>Thermoprotei</taxon>
        <taxon>Fervidicoccales</taxon>
        <taxon>Fervidicoccaceae</taxon>
        <taxon>Fervidicoccus</taxon>
    </lineage>
</organism>
<name>A0A2J6N3R7_9CREN</name>
<dbReference type="Proteomes" id="UP000652307">
    <property type="component" value="Unassembled WGS sequence"/>
</dbReference>